<feature type="domain" description="DUF218" evidence="1">
    <location>
        <begin position="52"/>
        <end position="219"/>
    </location>
</feature>
<accession>A0ABT4KSH6</accession>
<reference evidence="2" key="1">
    <citation type="submission" date="2022-12" db="EMBL/GenBank/DDBJ databases">
        <title>Genome sequence of SJ11.</title>
        <authorList>
            <person name="Woo H."/>
        </authorList>
    </citation>
    <scope>NUCLEOTIDE SEQUENCE</scope>
    <source>
        <strain evidence="2">SJ11</strain>
    </source>
</reference>
<name>A0ABT4KSH6_9SPHI</name>
<protein>
    <submittedName>
        <fullName evidence="2">YdcF family protein</fullName>
    </submittedName>
</protein>
<organism evidence="2 3">
    <name type="scientific">Pedobacter rhodius</name>
    <dbReference type="NCBI Taxonomy" id="3004098"/>
    <lineage>
        <taxon>Bacteria</taxon>
        <taxon>Pseudomonadati</taxon>
        <taxon>Bacteroidota</taxon>
        <taxon>Sphingobacteriia</taxon>
        <taxon>Sphingobacteriales</taxon>
        <taxon>Sphingobacteriaceae</taxon>
        <taxon>Pedobacter</taxon>
    </lineage>
</organism>
<evidence type="ECO:0000259" key="1">
    <source>
        <dbReference type="Pfam" id="PF02698"/>
    </source>
</evidence>
<dbReference type="RefSeq" id="WP_269413577.1">
    <property type="nucleotide sequence ID" value="NZ_JAPWGL010000001.1"/>
</dbReference>
<dbReference type="PANTHER" id="PTHR30336:SF4">
    <property type="entry name" value="ENVELOPE BIOGENESIS FACTOR ELYC"/>
    <property type="match status" value="1"/>
</dbReference>
<dbReference type="Gene3D" id="3.40.50.620">
    <property type="entry name" value="HUPs"/>
    <property type="match status" value="1"/>
</dbReference>
<dbReference type="Proteomes" id="UP001144341">
    <property type="component" value="Unassembled WGS sequence"/>
</dbReference>
<comment type="caution">
    <text evidence="2">The sequence shown here is derived from an EMBL/GenBank/DDBJ whole genome shotgun (WGS) entry which is preliminary data.</text>
</comment>
<keyword evidence="3" id="KW-1185">Reference proteome</keyword>
<sequence>MALSIFVKNKKLKKRFFLAALAVFLIFSNGYLIGKAYNFYEPEYPKEQKNYDIAVVLGGFSGLNKRNHEIQFNWANDRLFQTLSLYKKGKIKKILIASGNASLLDNKIKEADLVKKFLHDICIPDSDVLIENQSRNTIENAKFSAQLIAQKFPGAKVVVVTSAWHIPRARLIFNKFYKTKPDYLPTNYIGRTNGYSIGDFIPDPGILSSWELLFKEWIGLAVDQFRG</sequence>
<dbReference type="Pfam" id="PF02698">
    <property type="entry name" value="DUF218"/>
    <property type="match status" value="1"/>
</dbReference>
<dbReference type="CDD" id="cd06259">
    <property type="entry name" value="YdcF-like"/>
    <property type="match status" value="1"/>
</dbReference>
<gene>
    <name evidence="2" type="ORF">O0931_00365</name>
</gene>
<evidence type="ECO:0000313" key="3">
    <source>
        <dbReference type="Proteomes" id="UP001144341"/>
    </source>
</evidence>
<proteinExistence type="predicted"/>
<dbReference type="InterPro" id="IPR051599">
    <property type="entry name" value="Cell_Envelope_Assoc"/>
</dbReference>
<dbReference type="InterPro" id="IPR003848">
    <property type="entry name" value="DUF218"/>
</dbReference>
<dbReference type="PANTHER" id="PTHR30336">
    <property type="entry name" value="INNER MEMBRANE PROTEIN, PROBABLE PERMEASE"/>
    <property type="match status" value="1"/>
</dbReference>
<dbReference type="EMBL" id="JAPWGL010000001">
    <property type="protein sequence ID" value="MCZ4221740.1"/>
    <property type="molecule type" value="Genomic_DNA"/>
</dbReference>
<dbReference type="InterPro" id="IPR014729">
    <property type="entry name" value="Rossmann-like_a/b/a_fold"/>
</dbReference>
<evidence type="ECO:0000313" key="2">
    <source>
        <dbReference type="EMBL" id="MCZ4221740.1"/>
    </source>
</evidence>